<feature type="transmembrane region" description="Helical" evidence="1">
    <location>
        <begin position="62"/>
        <end position="83"/>
    </location>
</feature>
<dbReference type="AlphaFoldDB" id="A0A561SQM0"/>
<dbReference type="EMBL" id="VIWU01000001">
    <property type="protein sequence ID" value="TWF77159.1"/>
    <property type="molecule type" value="Genomic_DNA"/>
</dbReference>
<evidence type="ECO:0000313" key="3">
    <source>
        <dbReference type="Proteomes" id="UP000321261"/>
    </source>
</evidence>
<dbReference type="RefSeq" id="WP_147256388.1">
    <property type="nucleotide sequence ID" value="NZ_VIWU01000001.1"/>
</dbReference>
<evidence type="ECO:0008006" key="4">
    <source>
        <dbReference type="Google" id="ProtNLM"/>
    </source>
</evidence>
<dbReference type="Proteomes" id="UP000321261">
    <property type="component" value="Unassembled WGS sequence"/>
</dbReference>
<evidence type="ECO:0000256" key="1">
    <source>
        <dbReference type="SAM" id="Phobius"/>
    </source>
</evidence>
<sequence>MATSSAVRLPDDRRDGRPVPRWAAVAAHLVPLTTLPSGLWRVPLALGFPMGIVGVHLAWWEPAYFIGLSLVTEGAALLTLGLVRPWGERVPAWVPLLGGRRVPPLAAVVPASIGAVVVALIWAFAFRDFPELGAFQFTHHGWKVLMIASYLPLLLWAPLLAAVTVAYYRRRCQD</sequence>
<keyword evidence="1" id="KW-1133">Transmembrane helix</keyword>
<gene>
    <name evidence="2" type="ORF">FHX44_113064</name>
</gene>
<protein>
    <recommendedName>
        <fullName evidence="4">Transmembrane protein</fullName>
    </recommendedName>
</protein>
<comment type="caution">
    <text evidence="2">The sequence shown here is derived from an EMBL/GenBank/DDBJ whole genome shotgun (WGS) entry which is preliminary data.</text>
</comment>
<accession>A0A561SQM0</accession>
<keyword evidence="1" id="KW-0472">Membrane</keyword>
<proteinExistence type="predicted"/>
<evidence type="ECO:0000313" key="2">
    <source>
        <dbReference type="EMBL" id="TWF77159.1"/>
    </source>
</evidence>
<reference evidence="2 3" key="1">
    <citation type="submission" date="2019-06" db="EMBL/GenBank/DDBJ databases">
        <title>Sequencing the genomes of 1000 actinobacteria strains.</title>
        <authorList>
            <person name="Klenk H.-P."/>
        </authorList>
    </citation>
    <scope>NUCLEOTIDE SEQUENCE [LARGE SCALE GENOMIC DNA]</scope>
    <source>
        <strain evidence="2 3">DSM 45671</strain>
    </source>
</reference>
<dbReference type="OrthoDB" id="2717873at2"/>
<keyword evidence="1" id="KW-0812">Transmembrane</keyword>
<name>A0A561SQM0_9PSEU</name>
<feature type="transmembrane region" description="Helical" evidence="1">
    <location>
        <begin position="104"/>
        <end position="125"/>
    </location>
</feature>
<feature type="transmembrane region" description="Helical" evidence="1">
    <location>
        <begin position="145"/>
        <end position="168"/>
    </location>
</feature>
<organism evidence="2 3">
    <name type="scientific">Pseudonocardia hierapolitana</name>
    <dbReference type="NCBI Taxonomy" id="1128676"/>
    <lineage>
        <taxon>Bacteria</taxon>
        <taxon>Bacillati</taxon>
        <taxon>Actinomycetota</taxon>
        <taxon>Actinomycetes</taxon>
        <taxon>Pseudonocardiales</taxon>
        <taxon>Pseudonocardiaceae</taxon>
        <taxon>Pseudonocardia</taxon>
    </lineage>
</organism>
<keyword evidence="3" id="KW-1185">Reference proteome</keyword>